<dbReference type="RefSeq" id="WP_176122859.1">
    <property type="nucleotide sequence ID" value="NZ_JACHDE010000039.1"/>
</dbReference>
<evidence type="ECO:0000313" key="1">
    <source>
        <dbReference type="EMBL" id="MBB5405689.1"/>
    </source>
</evidence>
<dbReference type="EMBL" id="VOMC01000095">
    <property type="protein sequence ID" value="NVI09535.1"/>
    <property type="molecule type" value="Genomic_DNA"/>
</dbReference>
<dbReference type="Proteomes" id="UP000592820">
    <property type="component" value="Unassembled WGS sequence"/>
</dbReference>
<dbReference type="Proteomes" id="UP000821598">
    <property type="component" value="Unassembled WGS sequence"/>
</dbReference>
<reference evidence="2 4" key="1">
    <citation type="submission" date="2019-08" db="EMBL/GenBank/DDBJ databases">
        <title>Paraburkholderia simonii sp. nov. and P. youngii sp. nov. Brazilian and Mexican Mimosa-associated rhizobia.</title>
        <authorList>
            <person name="Mavima L."/>
            <person name="Beukes C.W."/>
            <person name="Palmer M."/>
            <person name="De Meyer S.E."/>
            <person name="James E.K."/>
            <person name="Maluk M."/>
            <person name="Avontuur J.R."/>
            <person name="Chan W.Y."/>
            <person name="Venter S.N."/>
            <person name="Steenkamp E.T."/>
        </authorList>
    </citation>
    <scope>NUCLEOTIDE SEQUENCE [LARGE SCALE GENOMIC DNA]</scope>
    <source>
        <strain evidence="2 4">JPY454</strain>
    </source>
</reference>
<evidence type="ECO:0000313" key="3">
    <source>
        <dbReference type="Proteomes" id="UP000592820"/>
    </source>
</evidence>
<comment type="caution">
    <text evidence="1">The sequence shown here is derived from an EMBL/GenBank/DDBJ whole genome shotgun (WGS) entry which is preliminary data.</text>
</comment>
<gene>
    <name evidence="2" type="ORF">FSB64_39120</name>
    <name evidence="1" type="ORF">HDG41_007785</name>
</gene>
<dbReference type="AlphaFoldDB" id="A0A7W8P5P6"/>
<organism evidence="1 3">
    <name type="scientific">Paraburkholderia youngii</name>
    <dbReference type="NCBI Taxonomy" id="2782701"/>
    <lineage>
        <taxon>Bacteria</taxon>
        <taxon>Pseudomonadati</taxon>
        <taxon>Pseudomonadota</taxon>
        <taxon>Betaproteobacteria</taxon>
        <taxon>Burkholderiales</taxon>
        <taxon>Burkholderiaceae</taxon>
        <taxon>Paraburkholderia</taxon>
    </lineage>
</organism>
<evidence type="ECO:0000313" key="2">
    <source>
        <dbReference type="EMBL" id="NVI09535.1"/>
    </source>
</evidence>
<accession>A0A7W8P5P6</accession>
<keyword evidence="4" id="KW-1185">Reference proteome</keyword>
<reference evidence="1 3" key="2">
    <citation type="submission" date="2020-08" db="EMBL/GenBank/DDBJ databases">
        <title>Genomic Encyclopedia of Type Strains, Phase IV (KMG-V): Genome sequencing to study the core and pangenomes of soil and plant-associated prokaryotes.</title>
        <authorList>
            <person name="Whitman W."/>
        </authorList>
    </citation>
    <scope>NUCLEOTIDE SEQUENCE [LARGE SCALE GENOMIC DNA]</scope>
    <source>
        <strain evidence="1 3">JPY162</strain>
    </source>
</reference>
<dbReference type="EMBL" id="JACHDE010000039">
    <property type="protein sequence ID" value="MBB5405689.1"/>
    <property type="molecule type" value="Genomic_DNA"/>
</dbReference>
<protein>
    <submittedName>
        <fullName evidence="1">Uncharacterized protein</fullName>
    </submittedName>
</protein>
<name>A0A7W8P5P6_9BURK</name>
<sequence>MMGYLSERENVVEQIDSICLRLFDTWCEARSVKSLAYLMHCWPLIDSTPNALKRLGETMRELRRNHAEQISEYDFRALCEVADLIDELTEPRAVRLLAVAGGLAQ</sequence>
<proteinExistence type="predicted"/>
<evidence type="ECO:0000313" key="4">
    <source>
        <dbReference type="Proteomes" id="UP000821598"/>
    </source>
</evidence>